<evidence type="ECO:0000313" key="3">
    <source>
        <dbReference type="Proteomes" id="UP000238479"/>
    </source>
</evidence>
<dbReference type="Proteomes" id="UP000238479">
    <property type="component" value="Chromosome 6"/>
</dbReference>
<sequence length="106" mass="11745">MRALETLAEAVETPESFGGCAIKLRIIAGTGLRLPTSELGDHWGERHCWVLLSDLTVDLTVHSALGFRPLFIGDFTLGPVTNFVFYFFSLGTTMLSLLNYLPQKIK</sequence>
<name>A0A2P6PJ49_ROSCH</name>
<dbReference type="Gramene" id="PRQ21944">
    <property type="protein sequence ID" value="PRQ21944"/>
    <property type="gene ID" value="RchiOBHm_Chr6g0244861"/>
</dbReference>
<reference evidence="2 3" key="1">
    <citation type="journal article" date="2018" name="Nat. Genet.">
        <title>The Rosa genome provides new insights in the design of modern roses.</title>
        <authorList>
            <person name="Bendahmane M."/>
        </authorList>
    </citation>
    <scope>NUCLEOTIDE SEQUENCE [LARGE SCALE GENOMIC DNA]</scope>
    <source>
        <strain evidence="3">cv. Old Blush</strain>
    </source>
</reference>
<comment type="caution">
    <text evidence="2">The sequence shown here is derived from an EMBL/GenBank/DDBJ whole genome shotgun (WGS) entry which is preliminary data.</text>
</comment>
<organism evidence="2 3">
    <name type="scientific">Rosa chinensis</name>
    <name type="common">China rose</name>
    <dbReference type="NCBI Taxonomy" id="74649"/>
    <lineage>
        <taxon>Eukaryota</taxon>
        <taxon>Viridiplantae</taxon>
        <taxon>Streptophyta</taxon>
        <taxon>Embryophyta</taxon>
        <taxon>Tracheophyta</taxon>
        <taxon>Spermatophyta</taxon>
        <taxon>Magnoliopsida</taxon>
        <taxon>eudicotyledons</taxon>
        <taxon>Gunneridae</taxon>
        <taxon>Pentapetalae</taxon>
        <taxon>rosids</taxon>
        <taxon>fabids</taxon>
        <taxon>Rosales</taxon>
        <taxon>Rosaceae</taxon>
        <taxon>Rosoideae</taxon>
        <taxon>Rosoideae incertae sedis</taxon>
        <taxon>Rosa</taxon>
    </lineage>
</organism>
<keyword evidence="1" id="KW-0812">Transmembrane</keyword>
<proteinExistence type="predicted"/>
<evidence type="ECO:0000313" key="2">
    <source>
        <dbReference type="EMBL" id="PRQ21944.1"/>
    </source>
</evidence>
<evidence type="ECO:0000256" key="1">
    <source>
        <dbReference type="SAM" id="Phobius"/>
    </source>
</evidence>
<keyword evidence="1" id="KW-0472">Membrane</keyword>
<protein>
    <submittedName>
        <fullName evidence="2">Uncharacterized protein</fullName>
    </submittedName>
</protein>
<keyword evidence="1" id="KW-1133">Transmembrane helix</keyword>
<dbReference type="EMBL" id="PDCK01000044">
    <property type="protein sequence ID" value="PRQ21944.1"/>
    <property type="molecule type" value="Genomic_DNA"/>
</dbReference>
<keyword evidence="3" id="KW-1185">Reference proteome</keyword>
<feature type="transmembrane region" description="Helical" evidence="1">
    <location>
        <begin position="83"/>
        <end position="101"/>
    </location>
</feature>
<accession>A0A2P6PJ49</accession>
<dbReference type="AlphaFoldDB" id="A0A2P6PJ49"/>
<gene>
    <name evidence="2" type="ORF">RchiOBHm_Chr6g0244861</name>
</gene>